<dbReference type="OrthoDB" id="7363113at2"/>
<dbReference type="EMBL" id="FNEJ01000088">
    <property type="protein sequence ID" value="SDJ63717.1"/>
    <property type="molecule type" value="Genomic_DNA"/>
</dbReference>
<sequence>MLDQSQYSAQEALDLIQADTPPLAFGKGTAVYRAAVKKLRQLDIPGMMTSDLAGIPMTLAFVDLLFERWDRTPPRTTKEKESRAQQKSRLRTIARRLEGTPIVHMSEDWAGLCELARKLAQQHGWSEQTLIPLTSSLRAEAVADRLEPTDLSRDWLANLLRVRGRKRRDSLKAAARLLDELWCWMSLRTDPAAIGNVTEN</sequence>
<name>A0A1G8VCX2_9RHOB</name>
<dbReference type="AlphaFoldDB" id="A0A1G8VCX2"/>
<dbReference type="Proteomes" id="UP000199093">
    <property type="component" value="Unassembled WGS sequence"/>
</dbReference>
<protein>
    <submittedName>
        <fullName evidence="1">Uncharacterized protein</fullName>
    </submittedName>
</protein>
<evidence type="ECO:0000313" key="1">
    <source>
        <dbReference type="EMBL" id="SDJ63717.1"/>
    </source>
</evidence>
<accession>A0A1G8VCX2</accession>
<keyword evidence="2" id="KW-1185">Reference proteome</keyword>
<evidence type="ECO:0000313" key="2">
    <source>
        <dbReference type="Proteomes" id="UP000199093"/>
    </source>
</evidence>
<organism evidence="1 2">
    <name type="scientific">Salipiger marinus</name>
    <dbReference type="NCBI Taxonomy" id="555512"/>
    <lineage>
        <taxon>Bacteria</taxon>
        <taxon>Pseudomonadati</taxon>
        <taxon>Pseudomonadota</taxon>
        <taxon>Alphaproteobacteria</taxon>
        <taxon>Rhodobacterales</taxon>
        <taxon>Roseobacteraceae</taxon>
        <taxon>Salipiger</taxon>
    </lineage>
</organism>
<gene>
    <name evidence="1" type="ORF">SAMN04487993_10882</name>
</gene>
<dbReference type="RefSeq" id="WP_089852610.1">
    <property type="nucleotide sequence ID" value="NZ_FNEJ01000088.1"/>
</dbReference>
<reference evidence="2" key="1">
    <citation type="submission" date="2016-10" db="EMBL/GenBank/DDBJ databases">
        <authorList>
            <person name="Varghese N."/>
            <person name="Submissions S."/>
        </authorList>
    </citation>
    <scope>NUCLEOTIDE SEQUENCE [LARGE SCALE GENOMIC DNA]</scope>
    <source>
        <strain evidence="2">DSM 26424</strain>
    </source>
</reference>
<proteinExistence type="predicted"/>